<proteinExistence type="predicted"/>
<evidence type="ECO:0000313" key="1">
    <source>
        <dbReference type="EMBL" id="AQT27810.1"/>
    </source>
</evidence>
<protein>
    <submittedName>
        <fullName evidence="1">Uncharacterized protein</fullName>
    </submittedName>
</protein>
<evidence type="ECO:0000313" key="2">
    <source>
        <dbReference type="Proteomes" id="UP000224348"/>
    </source>
</evidence>
<dbReference type="EMBL" id="KY464836">
    <property type="protein sequence ID" value="AQT27810.1"/>
    <property type="molecule type" value="Genomic_DNA"/>
</dbReference>
<accession>A0A1S6L1E7</accession>
<sequence length="62" mass="6625">MTKKHFEALAASICNISDDTARAAAARAVANVCLQFNKSFNTARFYDACDVKVPAGWASVEG</sequence>
<dbReference type="KEGG" id="vg:54979934"/>
<reference evidence="1 2" key="1">
    <citation type="submission" date="2017-01" db="EMBL/GenBank/DDBJ databases">
        <title>Isolation and complete genomic analysis of a novel lytic bacteriophage infecting the Ralstonia solanacearum.</title>
        <authorList>
            <person name="Su J."/>
            <person name="Sun H."/>
            <person name="Liu J."/>
            <person name="Guo Z."/>
            <person name="Fan G."/>
            <person name="Gu G."/>
            <person name="Wang G."/>
        </authorList>
    </citation>
    <scope>NUCLEOTIDE SEQUENCE [LARGE SCALE GENOMIC DNA]</scope>
</reference>
<organism evidence="1 2">
    <name type="scientific">Ralstonia phage RS-PI-1</name>
    <dbReference type="NCBI Taxonomy" id="1958965"/>
    <lineage>
        <taxon>Viruses</taxon>
        <taxon>Duplodnaviria</taxon>
        <taxon>Heunggongvirae</taxon>
        <taxon>Uroviricota</taxon>
        <taxon>Caudoviricetes</taxon>
        <taxon>Autographivirales</taxon>
        <taxon>Autonotataviridae</taxon>
        <taxon>Ampunavirus</taxon>
        <taxon>Ampunavirus RSPI1</taxon>
    </lineage>
</organism>
<dbReference type="RefSeq" id="YP_009789787.1">
    <property type="nucleotide sequence ID" value="NC_047816.1"/>
</dbReference>
<dbReference type="GeneID" id="54979934"/>
<keyword evidence="2" id="KW-1185">Reference proteome</keyword>
<dbReference type="Proteomes" id="UP000224348">
    <property type="component" value="Segment"/>
</dbReference>
<name>A0A1S6L1E7_9CAUD</name>